<keyword evidence="3" id="KW-0255">Endonuclease</keyword>
<protein>
    <submittedName>
        <fullName evidence="3">HNH endonuclease</fullName>
    </submittedName>
</protein>
<feature type="compositionally biased region" description="Basic and acidic residues" evidence="1">
    <location>
        <begin position="305"/>
        <end position="327"/>
    </location>
</feature>
<evidence type="ECO:0000256" key="1">
    <source>
        <dbReference type="SAM" id="MobiDB-lite"/>
    </source>
</evidence>
<feature type="domain" description="HNH nuclease" evidence="2">
    <location>
        <begin position="498"/>
        <end position="550"/>
    </location>
</feature>
<dbReference type="SMART" id="SM00507">
    <property type="entry name" value="HNHc"/>
    <property type="match status" value="1"/>
</dbReference>
<sequence>MGTHQLAGTLTALRHTITGGLPRGACAVLLEIMAACCALLGQLSEALRSSEDPRAAAAHARLIETLFRYTVREQLQCAIHLESTAAHLLADDDLAAACEGATDFSRPATVHSQRAHYRGTADFLASWLGLNFHEADHRVSDAHLLIARRAIDGSTIAPRLAKLAQLYTGSPVLDPRTVARAARALDKFEPADTAFEGLPLDATATHADGRTLEEHIVELFQEPDLATAQSRVSELIAAERLARKTIKSPQPGFYPRGTIGECDRYELIVAGAQREEIRSVLGQSDNPRTDAGKSARGTQGSSAAQEDHAGDRPADRPGEHPAARDDLFSSDEPMPPWAQEPAGQPPEDQQTSFPQGGEQEQNFADPGTADTGEQEQNFADPGTADTGEQELGDTGPLADLEVPVPQRRLNALIAALKNRGSSRTGKTVAPRIAIHIKLGSLADLKNPDNLTSISEHGVKLGPADTGQLICQGEIFRVIFGPDGQPLDLGRSERFFTEAMKRAIFARDRGCIVPGCTAGPEMLEYHHDTWWEHGGGTCTRNGSCLCRAHHHAIHAKLLTLVSMGGLAHIILPKHLDPLQRPQRNRIHLAA</sequence>
<gene>
    <name evidence="3" type="ORF">NUH22_07620</name>
</gene>
<organism evidence="3 4">
    <name type="scientific">Glutamicibacter halophytocola</name>
    <dbReference type="NCBI Taxonomy" id="1933880"/>
    <lineage>
        <taxon>Bacteria</taxon>
        <taxon>Bacillati</taxon>
        <taxon>Actinomycetota</taxon>
        <taxon>Actinomycetes</taxon>
        <taxon>Micrococcales</taxon>
        <taxon>Micrococcaceae</taxon>
        <taxon>Glutamicibacter</taxon>
    </lineage>
</organism>
<feature type="compositionally biased region" description="Polar residues" evidence="1">
    <location>
        <begin position="347"/>
        <end position="362"/>
    </location>
</feature>
<evidence type="ECO:0000313" key="3">
    <source>
        <dbReference type="EMBL" id="UUX60465.1"/>
    </source>
</evidence>
<dbReference type="RefSeq" id="WP_257746286.1">
    <property type="nucleotide sequence ID" value="NZ_CP102487.1"/>
</dbReference>
<feature type="region of interest" description="Disordered" evidence="1">
    <location>
        <begin position="278"/>
        <end position="400"/>
    </location>
</feature>
<evidence type="ECO:0000259" key="2">
    <source>
        <dbReference type="SMART" id="SM00507"/>
    </source>
</evidence>
<proteinExistence type="predicted"/>
<evidence type="ECO:0000313" key="4">
    <source>
        <dbReference type="Proteomes" id="UP001060018"/>
    </source>
</evidence>
<dbReference type="EMBL" id="CP102487">
    <property type="protein sequence ID" value="UUX60465.1"/>
    <property type="molecule type" value="Genomic_DNA"/>
</dbReference>
<dbReference type="AlphaFoldDB" id="A0AA94XV21"/>
<keyword evidence="3" id="KW-0540">Nuclease</keyword>
<dbReference type="Proteomes" id="UP001060018">
    <property type="component" value="Chromosome"/>
</dbReference>
<dbReference type="InterPro" id="IPR003615">
    <property type="entry name" value="HNH_nuc"/>
</dbReference>
<name>A0AA94XV21_9MICC</name>
<dbReference type="GO" id="GO:0004519">
    <property type="term" value="F:endonuclease activity"/>
    <property type="evidence" value="ECO:0007669"/>
    <property type="project" value="UniProtKB-KW"/>
</dbReference>
<keyword evidence="3" id="KW-0378">Hydrolase</keyword>
<reference evidence="3" key="1">
    <citation type="journal article" date="2022" name="Pest Manag. Sci.">
        <title>Glutamicibacter halophytocola-mediated host fitness of potato tuber moth on Solanaceae crops.</title>
        <authorList>
            <person name="Wang W."/>
            <person name="Xiao G."/>
            <person name="Du G."/>
            <person name="Chang L."/>
            <person name="Yang Y."/>
            <person name="Ye J."/>
            <person name="Chen B."/>
        </authorList>
    </citation>
    <scope>NUCLEOTIDE SEQUENCE</scope>
    <source>
        <strain evidence="3">S2</strain>
    </source>
</reference>
<dbReference type="CDD" id="cd00085">
    <property type="entry name" value="HNHc"/>
    <property type="match status" value="1"/>
</dbReference>
<accession>A0AA94XV21</accession>